<dbReference type="PANTHER" id="PTHR47739:SF1">
    <property type="entry name" value="TRNA1(VAL) (ADENINE(37)-N6)-METHYLTRANSFERASE"/>
    <property type="match status" value="1"/>
</dbReference>
<dbReference type="GO" id="GO:0008168">
    <property type="term" value="F:methyltransferase activity"/>
    <property type="evidence" value="ECO:0007669"/>
    <property type="project" value="UniProtKB-KW"/>
</dbReference>
<gene>
    <name evidence="1" type="ORF">IAB82_02970</name>
</gene>
<name>A0A9D9IET1_9BACT</name>
<dbReference type="InterPro" id="IPR029063">
    <property type="entry name" value="SAM-dependent_MTases_sf"/>
</dbReference>
<accession>A0A9D9IET1</accession>
<evidence type="ECO:0000313" key="1">
    <source>
        <dbReference type="EMBL" id="MBO8470740.1"/>
    </source>
</evidence>
<dbReference type="SUPFAM" id="SSF53335">
    <property type="entry name" value="S-adenosyl-L-methionine-dependent methyltransferases"/>
    <property type="match status" value="1"/>
</dbReference>
<dbReference type="EMBL" id="JADIMB010000042">
    <property type="protein sequence ID" value="MBO8470740.1"/>
    <property type="molecule type" value="Genomic_DNA"/>
</dbReference>
<dbReference type="CDD" id="cd02440">
    <property type="entry name" value="AdoMet_MTases"/>
    <property type="match status" value="1"/>
</dbReference>
<dbReference type="GO" id="GO:0003676">
    <property type="term" value="F:nucleic acid binding"/>
    <property type="evidence" value="ECO:0007669"/>
    <property type="project" value="InterPro"/>
</dbReference>
<dbReference type="InterPro" id="IPR002052">
    <property type="entry name" value="DNA_methylase_N6_adenine_CS"/>
</dbReference>
<keyword evidence="1" id="KW-0489">Methyltransferase</keyword>
<dbReference type="Gene3D" id="3.40.50.150">
    <property type="entry name" value="Vaccinia Virus protein VP39"/>
    <property type="match status" value="1"/>
</dbReference>
<reference evidence="1" key="2">
    <citation type="journal article" date="2021" name="PeerJ">
        <title>Extensive microbial diversity within the chicken gut microbiome revealed by metagenomics and culture.</title>
        <authorList>
            <person name="Gilroy R."/>
            <person name="Ravi A."/>
            <person name="Getino M."/>
            <person name="Pursley I."/>
            <person name="Horton D.L."/>
            <person name="Alikhan N.F."/>
            <person name="Baker D."/>
            <person name="Gharbi K."/>
            <person name="Hall N."/>
            <person name="Watson M."/>
            <person name="Adriaenssens E.M."/>
            <person name="Foster-Nyarko E."/>
            <person name="Jarju S."/>
            <person name="Secka A."/>
            <person name="Antonio M."/>
            <person name="Oren A."/>
            <person name="Chaudhuri R.R."/>
            <person name="La Ragione R."/>
            <person name="Hildebrand F."/>
            <person name="Pallen M.J."/>
        </authorList>
    </citation>
    <scope>NUCLEOTIDE SEQUENCE</scope>
    <source>
        <strain evidence="1">B2-22910</strain>
    </source>
</reference>
<protein>
    <submittedName>
        <fullName evidence="1">Methyltransferase</fullName>
    </submittedName>
</protein>
<organism evidence="1 2">
    <name type="scientific">Candidatus Cryptobacteroides faecavium</name>
    <dbReference type="NCBI Taxonomy" id="2840762"/>
    <lineage>
        <taxon>Bacteria</taxon>
        <taxon>Pseudomonadati</taxon>
        <taxon>Bacteroidota</taxon>
        <taxon>Bacteroidia</taxon>
        <taxon>Bacteroidales</taxon>
        <taxon>Candidatus Cryptobacteroides</taxon>
    </lineage>
</organism>
<dbReference type="AlphaFoldDB" id="A0A9D9IET1"/>
<dbReference type="InterPro" id="IPR050210">
    <property type="entry name" value="tRNA_Adenine-N(6)_MTase"/>
</dbReference>
<sequence>MGEFKFKKFSVVNEKSAMKVNTDGVLLGALMTLRPEDRRLLDIGTGTGTVALMAAQRLADVPGLCIHAIDIDEPSASEAALNFARSPWAGSLTARHISLEDYAARHENASLKGNPAPCDGVFDLVFSNPPYFDSELRSPESRRREARHSESMSYRDILEFSSARLDRWGRCSLILPAETETELCRYARMCGLFPFRIVRIRTVPSRQPRRIVAEFSRERPACIDESCLTIQEEGRYTREYTDLTSPFYIGL</sequence>
<keyword evidence="1" id="KW-0808">Transferase</keyword>
<dbReference type="GO" id="GO:0032259">
    <property type="term" value="P:methylation"/>
    <property type="evidence" value="ECO:0007669"/>
    <property type="project" value="UniProtKB-KW"/>
</dbReference>
<dbReference type="PANTHER" id="PTHR47739">
    <property type="entry name" value="TRNA1(VAL) (ADENINE(37)-N6)-METHYLTRANSFERASE"/>
    <property type="match status" value="1"/>
</dbReference>
<evidence type="ECO:0000313" key="2">
    <source>
        <dbReference type="Proteomes" id="UP000823603"/>
    </source>
</evidence>
<comment type="caution">
    <text evidence="1">The sequence shown here is derived from an EMBL/GenBank/DDBJ whole genome shotgun (WGS) entry which is preliminary data.</text>
</comment>
<dbReference type="Proteomes" id="UP000823603">
    <property type="component" value="Unassembled WGS sequence"/>
</dbReference>
<reference evidence="1" key="1">
    <citation type="submission" date="2020-10" db="EMBL/GenBank/DDBJ databases">
        <authorList>
            <person name="Gilroy R."/>
        </authorList>
    </citation>
    <scope>NUCLEOTIDE SEQUENCE</scope>
    <source>
        <strain evidence="1">B2-22910</strain>
    </source>
</reference>
<proteinExistence type="predicted"/>
<dbReference type="PROSITE" id="PS00092">
    <property type="entry name" value="N6_MTASE"/>
    <property type="match status" value="1"/>
</dbReference>